<accession>A0A4R7BF49</accession>
<feature type="transmembrane region" description="Helical" evidence="1">
    <location>
        <begin position="12"/>
        <end position="34"/>
    </location>
</feature>
<dbReference type="Pfam" id="PF09335">
    <property type="entry name" value="VTT_dom"/>
    <property type="match status" value="1"/>
</dbReference>
<evidence type="ECO:0000313" key="3">
    <source>
        <dbReference type="EMBL" id="TDR82902.1"/>
    </source>
</evidence>
<evidence type="ECO:0000259" key="2">
    <source>
        <dbReference type="Pfam" id="PF09335"/>
    </source>
</evidence>
<keyword evidence="4" id="KW-1185">Reference proteome</keyword>
<feature type="transmembrane region" description="Helical" evidence="1">
    <location>
        <begin position="159"/>
        <end position="177"/>
    </location>
</feature>
<dbReference type="PANTHER" id="PTHR42709">
    <property type="entry name" value="ALKALINE PHOSPHATASE LIKE PROTEIN"/>
    <property type="match status" value="1"/>
</dbReference>
<organism evidence="3 4">
    <name type="scientific">Paludibacterium purpuratum</name>
    <dbReference type="NCBI Taxonomy" id="1144873"/>
    <lineage>
        <taxon>Bacteria</taxon>
        <taxon>Pseudomonadati</taxon>
        <taxon>Pseudomonadota</taxon>
        <taxon>Betaproteobacteria</taxon>
        <taxon>Neisseriales</taxon>
        <taxon>Chromobacteriaceae</taxon>
        <taxon>Paludibacterium</taxon>
    </lineage>
</organism>
<comment type="caution">
    <text evidence="3">The sequence shown here is derived from an EMBL/GenBank/DDBJ whole genome shotgun (WGS) entry which is preliminary data.</text>
</comment>
<name>A0A4R7BF49_9NEIS</name>
<dbReference type="InterPro" id="IPR032816">
    <property type="entry name" value="VTT_dom"/>
</dbReference>
<feature type="transmembrane region" description="Helical" evidence="1">
    <location>
        <begin position="95"/>
        <end position="113"/>
    </location>
</feature>
<evidence type="ECO:0000256" key="1">
    <source>
        <dbReference type="SAM" id="Phobius"/>
    </source>
</evidence>
<dbReference type="AlphaFoldDB" id="A0A4R7BF49"/>
<feature type="domain" description="VTT" evidence="2">
    <location>
        <begin position="23"/>
        <end position="143"/>
    </location>
</feature>
<feature type="transmembrane region" description="Helical" evidence="1">
    <location>
        <begin position="125"/>
        <end position="153"/>
    </location>
</feature>
<keyword evidence="1" id="KW-0812">Transmembrane</keyword>
<proteinExistence type="predicted"/>
<dbReference type="OrthoDB" id="948134at2"/>
<feature type="transmembrane region" description="Helical" evidence="1">
    <location>
        <begin position="41"/>
        <end position="62"/>
    </location>
</feature>
<dbReference type="PANTHER" id="PTHR42709:SF2">
    <property type="entry name" value="INNER MEMBRANE PROTEIN YOHD"/>
    <property type="match status" value="1"/>
</dbReference>
<dbReference type="Proteomes" id="UP000295611">
    <property type="component" value="Unassembled WGS sequence"/>
</dbReference>
<sequence>MDLSYLLVSYGYWAVLVGCLLEGETILLLAGFAARQGYLSFALVVALAFLAGSLGDLLFFLLGKYLGARLIARYPRLAAQVDRVNVLLLRHQRGIIVSIRFMYGLRIAGPIIIGNSGVPVTRFMLFNMIGAAIWAPLVAGTGYLFGATAHLLFADLGRYQWLAMLGLVGLLWGWHGWRTFMRQRKKS</sequence>
<keyword evidence="1" id="KW-0472">Membrane</keyword>
<gene>
    <name evidence="3" type="ORF">DFP86_101296</name>
</gene>
<protein>
    <submittedName>
        <fullName evidence="3">Membrane protein DedA with SNARE-associated domain</fullName>
    </submittedName>
</protein>
<dbReference type="GO" id="GO:0005886">
    <property type="term" value="C:plasma membrane"/>
    <property type="evidence" value="ECO:0007669"/>
    <property type="project" value="TreeGrafter"/>
</dbReference>
<reference evidence="3 4" key="1">
    <citation type="submission" date="2019-03" db="EMBL/GenBank/DDBJ databases">
        <title>Genomic Encyclopedia of Type Strains, Phase III (KMG-III): the genomes of soil and plant-associated and newly described type strains.</title>
        <authorList>
            <person name="Whitman W."/>
        </authorList>
    </citation>
    <scope>NUCLEOTIDE SEQUENCE [LARGE SCALE GENOMIC DNA]</scope>
    <source>
        <strain evidence="3 4">CECT 8976</strain>
    </source>
</reference>
<evidence type="ECO:0000313" key="4">
    <source>
        <dbReference type="Proteomes" id="UP000295611"/>
    </source>
</evidence>
<keyword evidence="1" id="KW-1133">Transmembrane helix</keyword>
<dbReference type="InterPro" id="IPR051311">
    <property type="entry name" value="DedA_domain"/>
</dbReference>
<dbReference type="EMBL" id="SNZP01000001">
    <property type="protein sequence ID" value="TDR82902.1"/>
    <property type="molecule type" value="Genomic_DNA"/>
</dbReference>
<dbReference type="RefSeq" id="WP_133678221.1">
    <property type="nucleotide sequence ID" value="NZ_SNZP01000001.1"/>
</dbReference>